<protein>
    <submittedName>
        <fullName evidence="1">Uncharacterized protein</fullName>
    </submittedName>
</protein>
<proteinExistence type="predicted"/>
<name>A0A8D8WGL2_9HEMI</name>
<evidence type="ECO:0000313" key="1">
    <source>
        <dbReference type="EMBL" id="CAG6657169.1"/>
    </source>
</evidence>
<dbReference type="AlphaFoldDB" id="A0A8D8WGL2"/>
<dbReference type="EMBL" id="HBUF01187486">
    <property type="protein sequence ID" value="CAG6657169.1"/>
    <property type="molecule type" value="Transcribed_RNA"/>
</dbReference>
<sequence length="133" mass="14365">MFSLICSFSHEANEALRASVIFLLVPGVRGGTWVGISSEFSVSERSLIDGTFCMEQASSILTSCLTRRGRGRARSRSGADPSTENVKVLFFFDFAVDVGPNFVVSTSILLRVVTVIFGSSVEVSILFTLWSAG</sequence>
<dbReference type="EMBL" id="HBUF01187489">
    <property type="protein sequence ID" value="CAG6657178.1"/>
    <property type="molecule type" value="Transcribed_RNA"/>
</dbReference>
<organism evidence="1">
    <name type="scientific">Cacopsylla melanoneura</name>
    <dbReference type="NCBI Taxonomy" id="428564"/>
    <lineage>
        <taxon>Eukaryota</taxon>
        <taxon>Metazoa</taxon>
        <taxon>Ecdysozoa</taxon>
        <taxon>Arthropoda</taxon>
        <taxon>Hexapoda</taxon>
        <taxon>Insecta</taxon>
        <taxon>Pterygota</taxon>
        <taxon>Neoptera</taxon>
        <taxon>Paraneoptera</taxon>
        <taxon>Hemiptera</taxon>
        <taxon>Sternorrhyncha</taxon>
        <taxon>Psylloidea</taxon>
        <taxon>Psyllidae</taxon>
        <taxon>Psyllinae</taxon>
        <taxon>Cacopsylla</taxon>
    </lineage>
</organism>
<dbReference type="EMBL" id="HBUF01187488">
    <property type="protein sequence ID" value="CAG6657175.1"/>
    <property type="molecule type" value="Transcribed_RNA"/>
</dbReference>
<reference evidence="1" key="1">
    <citation type="submission" date="2021-05" db="EMBL/GenBank/DDBJ databases">
        <authorList>
            <person name="Alioto T."/>
            <person name="Alioto T."/>
            <person name="Gomez Garrido J."/>
        </authorList>
    </citation>
    <scope>NUCLEOTIDE SEQUENCE</scope>
</reference>
<dbReference type="EMBL" id="HBUF01187487">
    <property type="protein sequence ID" value="CAG6657172.1"/>
    <property type="molecule type" value="Transcribed_RNA"/>
</dbReference>
<accession>A0A8D8WGL2</accession>